<protein>
    <recommendedName>
        <fullName evidence="3">Copia protein</fullName>
    </recommendedName>
</protein>
<reference evidence="1 2" key="1">
    <citation type="journal article" date="2023" name="Life. Sci Alliance">
        <title>Evolutionary insights into 3D genome organization and epigenetic landscape of Vigna mungo.</title>
        <authorList>
            <person name="Junaid A."/>
            <person name="Singh B."/>
            <person name="Bhatia S."/>
        </authorList>
    </citation>
    <scope>NUCLEOTIDE SEQUENCE [LARGE SCALE GENOMIC DNA]</scope>
    <source>
        <strain evidence="1">Urdbean</strain>
    </source>
</reference>
<keyword evidence="2" id="KW-1185">Reference proteome</keyword>
<dbReference type="PANTHER" id="PTHR11439:SF483">
    <property type="entry name" value="PEPTIDE SYNTHASE GLIP-LIKE, PUTATIVE (AFU_ORTHOLOGUE AFUA_3G12920)-RELATED"/>
    <property type="match status" value="1"/>
</dbReference>
<evidence type="ECO:0008006" key="3">
    <source>
        <dbReference type="Google" id="ProtNLM"/>
    </source>
</evidence>
<dbReference type="AlphaFoldDB" id="A0AAQ3P045"/>
<proteinExistence type="predicted"/>
<dbReference type="CDD" id="cd09272">
    <property type="entry name" value="RNase_HI_RT_Ty1"/>
    <property type="match status" value="1"/>
</dbReference>
<gene>
    <name evidence="1" type="ORF">V8G54_006235</name>
</gene>
<sequence>MIGTTTVSWASKKQPVVSLSTTEAEYIVAAFCACQCIWLKRILKHLGIKNREATEILCDNNSTIQLSKNLVFHGRSKHIAIRFHFLKDLVNDEVINLRYCSTTEQLVDIMTKALKLDQFEKIRHMLGVFEATKIS</sequence>
<dbReference type="EMBL" id="CP144699">
    <property type="protein sequence ID" value="WVZ18913.1"/>
    <property type="molecule type" value="Genomic_DNA"/>
</dbReference>
<dbReference type="PANTHER" id="PTHR11439">
    <property type="entry name" value="GAG-POL-RELATED RETROTRANSPOSON"/>
    <property type="match status" value="1"/>
</dbReference>
<evidence type="ECO:0000313" key="2">
    <source>
        <dbReference type="Proteomes" id="UP001374535"/>
    </source>
</evidence>
<name>A0AAQ3P045_VIGMU</name>
<organism evidence="1 2">
    <name type="scientific">Vigna mungo</name>
    <name type="common">Black gram</name>
    <name type="synonym">Phaseolus mungo</name>
    <dbReference type="NCBI Taxonomy" id="3915"/>
    <lineage>
        <taxon>Eukaryota</taxon>
        <taxon>Viridiplantae</taxon>
        <taxon>Streptophyta</taxon>
        <taxon>Embryophyta</taxon>
        <taxon>Tracheophyta</taxon>
        <taxon>Spermatophyta</taxon>
        <taxon>Magnoliopsida</taxon>
        <taxon>eudicotyledons</taxon>
        <taxon>Gunneridae</taxon>
        <taxon>Pentapetalae</taxon>
        <taxon>rosids</taxon>
        <taxon>fabids</taxon>
        <taxon>Fabales</taxon>
        <taxon>Fabaceae</taxon>
        <taxon>Papilionoideae</taxon>
        <taxon>50 kb inversion clade</taxon>
        <taxon>NPAAA clade</taxon>
        <taxon>indigoferoid/millettioid clade</taxon>
        <taxon>Phaseoleae</taxon>
        <taxon>Vigna</taxon>
    </lineage>
</organism>
<dbReference type="Proteomes" id="UP001374535">
    <property type="component" value="Chromosome 2"/>
</dbReference>
<accession>A0AAQ3P045</accession>
<evidence type="ECO:0000313" key="1">
    <source>
        <dbReference type="EMBL" id="WVZ18913.1"/>
    </source>
</evidence>